<evidence type="ECO:0000313" key="1">
    <source>
        <dbReference type="EMBL" id="KAI6092382.1"/>
    </source>
</evidence>
<sequence>MARPIAQISCWITPNPSEDTEGLKLPVGFHVNNSSHGNAGRHNSQTSVDVPLFPGRSVAVGRNHHENEISINHPNISRQHFLIYSVVYDLQAVQTQPPMVYVRDRQSLGGTYVDGHCIGEKAKGASRGFYLSKDVEISIRPYWKFRVSFLSYNELKTPLNAIQLRESSLFGHRYMITERRLGIGSFASVHLAVDVKTGLQLACKIHDLDRLQKVRNSKEIIQRIMNETDILGKLRHPNLPTFEYAFRSKHTLYTFTELATGGDLFSMRLVRGVFTEKDCKFVIQQVVNALRYLHKGGIAHRDLKPDNILFAAGPEVMSRVILSDLGEIENGRTHDLTVDLWSLGIIVLFLLTPYDYDWPREWSQAAIDQWLDNIFENLSHQKISEQGQQFIRDCLMFEPSLRIDAFRAKCHLWFQQLPDKDQFKFRIQEQIKAWKPTHLITPPVQELPDLRYTSRNTMQAMQEDATYDAAAADKLGKRNVEADSDTDYSEASPYFTEPKSPPSKRLRTSASGDGNPQTDQRIKQMAGTMELRKPNL</sequence>
<organism evidence="1 2">
    <name type="scientific">Hypoxylon rubiginosum</name>
    <dbReference type="NCBI Taxonomy" id="110542"/>
    <lineage>
        <taxon>Eukaryota</taxon>
        <taxon>Fungi</taxon>
        <taxon>Dikarya</taxon>
        <taxon>Ascomycota</taxon>
        <taxon>Pezizomycotina</taxon>
        <taxon>Sordariomycetes</taxon>
        <taxon>Xylariomycetidae</taxon>
        <taxon>Xylariales</taxon>
        <taxon>Hypoxylaceae</taxon>
        <taxon>Hypoxylon</taxon>
    </lineage>
</organism>
<evidence type="ECO:0000313" key="2">
    <source>
        <dbReference type="Proteomes" id="UP001497680"/>
    </source>
</evidence>
<proteinExistence type="predicted"/>
<reference evidence="1 2" key="1">
    <citation type="journal article" date="2022" name="New Phytol.">
        <title>Ecological generalism drives hyperdiversity of secondary metabolite gene clusters in xylarialean endophytes.</title>
        <authorList>
            <person name="Franco M.E.E."/>
            <person name="Wisecaver J.H."/>
            <person name="Arnold A.E."/>
            <person name="Ju Y.M."/>
            <person name="Slot J.C."/>
            <person name="Ahrendt S."/>
            <person name="Moore L.P."/>
            <person name="Eastman K.E."/>
            <person name="Scott K."/>
            <person name="Konkel Z."/>
            <person name="Mondo S.J."/>
            <person name="Kuo A."/>
            <person name="Hayes R.D."/>
            <person name="Haridas S."/>
            <person name="Andreopoulos B."/>
            <person name="Riley R."/>
            <person name="LaButti K."/>
            <person name="Pangilinan J."/>
            <person name="Lipzen A."/>
            <person name="Amirebrahimi M."/>
            <person name="Yan J."/>
            <person name="Adam C."/>
            <person name="Keymanesh K."/>
            <person name="Ng V."/>
            <person name="Louie K."/>
            <person name="Northen T."/>
            <person name="Drula E."/>
            <person name="Henrissat B."/>
            <person name="Hsieh H.M."/>
            <person name="Youens-Clark K."/>
            <person name="Lutzoni F."/>
            <person name="Miadlikowska J."/>
            <person name="Eastwood D.C."/>
            <person name="Hamelin R.C."/>
            <person name="Grigoriev I.V."/>
            <person name="U'Ren J.M."/>
        </authorList>
    </citation>
    <scope>NUCLEOTIDE SEQUENCE [LARGE SCALE GENOMIC DNA]</scope>
    <source>
        <strain evidence="1 2">ER1909</strain>
    </source>
</reference>
<keyword evidence="2" id="KW-1185">Reference proteome</keyword>
<gene>
    <name evidence="1" type="ORF">F4821DRAFT_278750</name>
</gene>
<name>A0ACC0DJ84_9PEZI</name>
<protein>
    <submittedName>
        <fullName evidence="1">Kinase-like protein</fullName>
    </submittedName>
</protein>
<dbReference type="EMBL" id="MU394283">
    <property type="protein sequence ID" value="KAI6092382.1"/>
    <property type="molecule type" value="Genomic_DNA"/>
</dbReference>
<dbReference type="Proteomes" id="UP001497680">
    <property type="component" value="Unassembled WGS sequence"/>
</dbReference>
<comment type="caution">
    <text evidence="1">The sequence shown here is derived from an EMBL/GenBank/DDBJ whole genome shotgun (WGS) entry which is preliminary data.</text>
</comment>
<accession>A0ACC0DJ84</accession>